<keyword evidence="3" id="KW-1003">Cell membrane</keyword>
<feature type="transmembrane region" description="Helical" evidence="9">
    <location>
        <begin position="474"/>
        <end position="496"/>
    </location>
</feature>
<evidence type="ECO:0000256" key="9">
    <source>
        <dbReference type="SAM" id="Phobius"/>
    </source>
</evidence>
<keyword evidence="7 9" id="KW-0472">Membrane</keyword>
<evidence type="ECO:0000313" key="10">
    <source>
        <dbReference type="EMBL" id="GMH09149.1"/>
    </source>
</evidence>
<keyword evidence="2" id="KW-0813">Transport</keyword>
<dbReference type="GO" id="GO:0015293">
    <property type="term" value="F:symporter activity"/>
    <property type="evidence" value="ECO:0007669"/>
    <property type="project" value="UniProtKB-KW"/>
</dbReference>
<sequence length="553" mass="60601">MPTSRNIVNANVNRERIVMQVSTDESGVRQEANNGNQHEAGDAISMQTRLHPSLGINKSSGASDNVERLRTTASREATIEMDEYNGAEYVDIGQALPSRRVDKFKKVSVLPLVFLIFYEVSGGPFGVEDSVGAAGPLLALVGFLAFPFIWSVPEALITAEMGTMFPENGGYVVWVSSALGPYWGFQQGWMKWLSGVIDNALYPVLFLDYLKSAVPLFGHGYPRIIAVLILTVALTYMNYRGLTIVGWVAVLLGVVSILPFVVMGLVAIPRLKPSRWLVVDLGNVDWGLYLNTLFWNLNYWDSISTLAGEVENPKNTLPKALLYALILVVCAYFFPLLVGTGAVQLNRQLWTDGYFAEVAKLIGGAWLSLWIQGAAAMSNMGMFVAEMSSDSFQLLGMAERGMLPELFGKRSRYGTPLIGILFSASGVILLSWLTFDEIVAAENFLYCFGMILEFIAFVLLRIKKPTASRPFRIPVGTVGAILMCIPPTILICVVLALSSVKVMVVSLIAVIIGLVLQPALKYVEKKRWMKFSVSSTLADLQDTSEENTGSLTG</sequence>
<dbReference type="FunFam" id="1.20.1740.10:FF:000041">
    <property type="entry name" value="Amino acid permease, putative"/>
    <property type="match status" value="1"/>
</dbReference>
<evidence type="ECO:0000256" key="3">
    <source>
        <dbReference type="ARBA" id="ARBA00022475"/>
    </source>
</evidence>
<organism evidence="10 11">
    <name type="scientific">Nepenthes gracilis</name>
    <name type="common">Slender pitcher plant</name>
    <dbReference type="NCBI Taxonomy" id="150966"/>
    <lineage>
        <taxon>Eukaryota</taxon>
        <taxon>Viridiplantae</taxon>
        <taxon>Streptophyta</taxon>
        <taxon>Embryophyta</taxon>
        <taxon>Tracheophyta</taxon>
        <taxon>Spermatophyta</taxon>
        <taxon>Magnoliopsida</taxon>
        <taxon>eudicotyledons</taxon>
        <taxon>Gunneridae</taxon>
        <taxon>Pentapetalae</taxon>
        <taxon>Caryophyllales</taxon>
        <taxon>Nepenthaceae</taxon>
        <taxon>Nepenthes</taxon>
    </lineage>
</organism>
<dbReference type="PANTHER" id="PTHR45826">
    <property type="entry name" value="POLYAMINE TRANSPORTER PUT1"/>
    <property type="match status" value="1"/>
</dbReference>
<dbReference type="InterPro" id="IPR044566">
    <property type="entry name" value="RMV1-like"/>
</dbReference>
<dbReference type="PANTHER" id="PTHR45826:SF2">
    <property type="entry name" value="AMINO ACID TRANSPORTER"/>
    <property type="match status" value="1"/>
</dbReference>
<evidence type="ECO:0000256" key="4">
    <source>
        <dbReference type="ARBA" id="ARBA00022692"/>
    </source>
</evidence>
<name>A0AAD3XLU9_NEPGR</name>
<evidence type="ECO:0000256" key="8">
    <source>
        <dbReference type="ARBA" id="ARBA00024041"/>
    </source>
</evidence>
<feature type="transmembrane region" description="Helical" evidence="9">
    <location>
        <begin position="221"/>
        <end position="239"/>
    </location>
</feature>
<keyword evidence="5" id="KW-0769">Symport</keyword>
<feature type="transmembrane region" description="Helical" evidence="9">
    <location>
        <begin position="365"/>
        <end position="385"/>
    </location>
</feature>
<proteinExistence type="inferred from homology"/>
<reference evidence="10" key="1">
    <citation type="submission" date="2023-05" db="EMBL/GenBank/DDBJ databases">
        <title>Nepenthes gracilis genome sequencing.</title>
        <authorList>
            <person name="Fukushima K."/>
        </authorList>
    </citation>
    <scope>NUCLEOTIDE SEQUENCE</scope>
    <source>
        <strain evidence="10">SING2019-196</strain>
    </source>
</reference>
<dbReference type="Gene3D" id="1.20.1740.10">
    <property type="entry name" value="Amino acid/polyamine transporter I"/>
    <property type="match status" value="1"/>
</dbReference>
<dbReference type="Proteomes" id="UP001279734">
    <property type="component" value="Unassembled WGS sequence"/>
</dbReference>
<gene>
    <name evidence="10" type="ORF">Nepgr_010989</name>
</gene>
<dbReference type="GO" id="GO:0015203">
    <property type="term" value="F:polyamine transmembrane transporter activity"/>
    <property type="evidence" value="ECO:0007669"/>
    <property type="project" value="UniProtKB-ARBA"/>
</dbReference>
<accession>A0AAD3XLU9</accession>
<feature type="transmembrane region" description="Helical" evidence="9">
    <location>
        <begin position="245"/>
        <end position="268"/>
    </location>
</feature>
<feature type="transmembrane region" description="Helical" evidence="9">
    <location>
        <begin position="502"/>
        <end position="520"/>
    </location>
</feature>
<feature type="transmembrane region" description="Helical" evidence="9">
    <location>
        <begin position="441"/>
        <end position="462"/>
    </location>
</feature>
<keyword evidence="4 9" id="KW-0812">Transmembrane</keyword>
<evidence type="ECO:0000256" key="2">
    <source>
        <dbReference type="ARBA" id="ARBA00022448"/>
    </source>
</evidence>
<feature type="transmembrane region" description="Helical" evidence="9">
    <location>
        <begin position="107"/>
        <end position="127"/>
    </location>
</feature>
<evidence type="ECO:0000256" key="6">
    <source>
        <dbReference type="ARBA" id="ARBA00022989"/>
    </source>
</evidence>
<feature type="transmembrane region" description="Helical" evidence="9">
    <location>
        <begin position="417"/>
        <end position="435"/>
    </location>
</feature>
<dbReference type="EMBL" id="BSYO01000009">
    <property type="protein sequence ID" value="GMH09149.1"/>
    <property type="molecule type" value="Genomic_DNA"/>
</dbReference>
<evidence type="ECO:0000256" key="7">
    <source>
        <dbReference type="ARBA" id="ARBA00023136"/>
    </source>
</evidence>
<dbReference type="GO" id="GO:0005886">
    <property type="term" value="C:plasma membrane"/>
    <property type="evidence" value="ECO:0007669"/>
    <property type="project" value="UniProtKB-SubCell"/>
</dbReference>
<evidence type="ECO:0000256" key="5">
    <source>
        <dbReference type="ARBA" id="ARBA00022847"/>
    </source>
</evidence>
<keyword evidence="6 9" id="KW-1133">Transmembrane helix</keyword>
<dbReference type="Pfam" id="PF13520">
    <property type="entry name" value="AA_permease_2"/>
    <property type="match status" value="1"/>
</dbReference>
<evidence type="ECO:0000256" key="1">
    <source>
        <dbReference type="ARBA" id="ARBA00004651"/>
    </source>
</evidence>
<feature type="transmembrane region" description="Helical" evidence="9">
    <location>
        <begin position="133"/>
        <end position="152"/>
    </location>
</feature>
<dbReference type="AlphaFoldDB" id="A0AAD3XLU9"/>
<comment type="similarity">
    <text evidence="8">Belongs to the amino acid-polyamine-organocation (APC) superfamily. Polyamine:cation symporter (PHS) (TC 2.A.3.12) family.</text>
</comment>
<evidence type="ECO:0000313" key="11">
    <source>
        <dbReference type="Proteomes" id="UP001279734"/>
    </source>
</evidence>
<protein>
    <submittedName>
        <fullName evidence="10">Uncharacterized protein</fullName>
    </submittedName>
</protein>
<feature type="transmembrane region" description="Helical" evidence="9">
    <location>
        <begin position="164"/>
        <end position="183"/>
    </location>
</feature>
<feature type="transmembrane region" description="Helical" evidence="9">
    <location>
        <begin position="321"/>
        <end position="345"/>
    </location>
</feature>
<comment type="caution">
    <text evidence="10">The sequence shown here is derived from an EMBL/GenBank/DDBJ whole genome shotgun (WGS) entry which is preliminary data.</text>
</comment>
<dbReference type="InterPro" id="IPR002293">
    <property type="entry name" value="AA/rel_permease1"/>
</dbReference>
<keyword evidence="11" id="KW-1185">Reference proteome</keyword>
<comment type="subcellular location">
    <subcellularLocation>
        <location evidence="1">Cell membrane</location>
        <topology evidence="1">Multi-pass membrane protein</topology>
    </subcellularLocation>
</comment>